<comment type="caution">
    <text evidence="13">The sequence shown here is derived from an EMBL/GenBank/DDBJ whole genome shotgun (WGS) entry which is preliminary data.</text>
</comment>
<dbReference type="InterPro" id="IPR003660">
    <property type="entry name" value="HAMP_dom"/>
</dbReference>
<evidence type="ECO:0000256" key="4">
    <source>
        <dbReference type="ARBA" id="ARBA00022692"/>
    </source>
</evidence>
<name>A0A920CR65_9BACL</name>
<evidence type="ECO:0000256" key="7">
    <source>
        <dbReference type="ARBA" id="ARBA00023224"/>
    </source>
</evidence>
<evidence type="ECO:0000256" key="3">
    <source>
        <dbReference type="ARBA" id="ARBA00022500"/>
    </source>
</evidence>
<dbReference type="SUPFAM" id="SSF58104">
    <property type="entry name" value="Methyl-accepting chemotaxis protein (MCP) signaling domain"/>
    <property type="match status" value="1"/>
</dbReference>
<dbReference type="SMART" id="SM00304">
    <property type="entry name" value="HAMP"/>
    <property type="match status" value="1"/>
</dbReference>
<dbReference type="GO" id="GO:0007165">
    <property type="term" value="P:signal transduction"/>
    <property type="evidence" value="ECO:0007669"/>
    <property type="project" value="UniProtKB-KW"/>
</dbReference>
<dbReference type="PROSITE" id="PS50885">
    <property type="entry name" value="HAMP"/>
    <property type="match status" value="1"/>
</dbReference>
<evidence type="ECO:0000259" key="11">
    <source>
        <dbReference type="PROSITE" id="PS50111"/>
    </source>
</evidence>
<proteinExistence type="inferred from homology"/>
<dbReference type="GO" id="GO:0005886">
    <property type="term" value="C:plasma membrane"/>
    <property type="evidence" value="ECO:0007669"/>
    <property type="project" value="UniProtKB-SubCell"/>
</dbReference>
<dbReference type="AlphaFoldDB" id="A0A920CR65"/>
<keyword evidence="5 10" id="KW-1133">Transmembrane helix</keyword>
<evidence type="ECO:0000256" key="6">
    <source>
        <dbReference type="ARBA" id="ARBA00023136"/>
    </source>
</evidence>
<dbReference type="Gene3D" id="6.10.340.10">
    <property type="match status" value="1"/>
</dbReference>
<dbReference type="Gene3D" id="1.10.287.950">
    <property type="entry name" value="Methyl-accepting chemotaxis protein"/>
    <property type="match status" value="1"/>
</dbReference>
<keyword evidence="7 9" id="KW-0807">Transducer</keyword>
<dbReference type="Pfam" id="PF00015">
    <property type="entry name" value="MCPsignal"/>
    <property type="match status" value="1"/>
</dbReference>
<evidence type="ECO:0000256" key="10">
    <source>
        <dbReference type="SAM" id="Phobius"/>
    </source>
</evidence>
<evidence type="ECO:0000256" key="8">
    <source>
        <dbReference type="ARBA" id="ARBA00029447"/>
    </source>
</evidence>
<dbReference type="EMBL" id="BORT01000010">
    <property type="protein sequence ID" value="GIO47935.1"/>
    <property type="molecule type" value="Genomic_DNA"/>
</dbReference>
<accession>A0A920CR65</accession>
<dbReference type="SMART" id="SM00283">
    <property type="entry name" value="MA"/>
    <property type="match status" value="1"/>
</dbReference>
<dbReference type="PANTHER" id="PTHR32089:SF112">
    <property type="entry name" value="LYSOZYME-LIKE PROTEIN-RELATED"/>
    <property type="match status" value="1"/>
</dbReference>
<comment type="subcellular location">
    <subcellularLocation>
        <location evidence="1">Cell membrane</location>
        <topology evidence="1">Multi-pass membrane protein</topology>
    </subcellularLocation>
</comment>
<dbReference type="InterPro" id="IPR004089">
    <property type="entry name" value="MCPsignal_dom"/>
</dbReference>
<dbReference type="PROSITE" id="PS50111">
    <property type="entry name" value="CHEMOTAXIS_TRANSDUC_2"/>
    <property type="match status" value="1"/>
</dbReference>
<dbReference type="Gene3D" id="3.30.450.20">
    <property type="entry name" value="PAS domain"/>
    <property type="match status" value="2"/>
</dbReference>
<keyword evidence="14" id="KW-1185">Reference proteome</keyword>
<feature type="domain" description="Methyl-accepting transducer" evidence="11">
    <location>
        <begin position="396"/>
        <end position="653"/>
    </location>
</feature>
<dbReference type="RefSeq" id="WP_212978675.1">
    <property type="nucleotide sequence ID" value="NZ_AP025343.1"/>
</dbReference>
<evidence type="ECO:0000256" key="5">
    <source>
        <dbReference type="ARBA" id="ARBA00022989"/>
    </source>
</evidence>
<organism evidence="13 14">
    <name type="scientific">Paenibacillus azoreducens</name>
    <dbReference type="NCBI Taxonomy" id="116718"/>
    <lineage>
        <taxon>Bacteria</taxon>
        <taxon>Bacillati</taxon>
        <taxon>Bacillota</taxon>
        <taxon>Bacilli</taxon>
        <taxon>Bacillales</taxon>
        <taxon>Paenibacillaceae</taxon>
        <taxon>Paenibacillus</taxon>
    </lineage>
</organism>
<dbReference type="Proteomes" id="UP000682811">
    <property type="component" value="Unassembled WGS sequence"/>
</dbReference>
<keyword evidence="6 10" id="KW-0472">Membrane</keyword>
<evidence type="ECO:0000313" key="14">
    <source>
        <dbReference type="Proteomes" id="UP000682811"/>
    </source>
</evidence>
<sequence>MREFSFGGMFRRNPLRSIGTRIALIMVLAILTFVAITGGVSYQISKRALEREVTGAYLETAFQTSRKLDFLFQSFERILLQMMVDKTMQHTILEMFERKNDPAEYTQLADSLDTILQSYMFSSAYITSIEVLQTDGTVIPTRSGLLASANYGTKSWFNNIIGNSGKSVWIDHNLVGNRNTNPTVTVGRVISGEGSSQGYCVILIDIDLAAIKEQVEHVYMGDGGSIQVISPENQVIYSKAASQIGRTSSISLPPEGMSMPKYASLGSDQSEQIVMAKSEINGWFTIGVIPVSEMLKDAKKIFQATLWVLCCAFALAVLIGWLAARMIGRPLGRLRELMKQGAGGNLMVRTNATSSDEIGQVGRSFDEMMHHLTELVHQTGTSAADMLEMAGELSGVSKGTEETAKEIASATSDIAKGGEELACAAEQGKELAQKSKEQTERLVGTSAVMQKLAEDVNRTSRMGTEYMLELMQKTGNMEERIGSITAKIAKLQESTESISKVVEILTGLMKQTNILAFNATIEAARASGSGKGFKVVADEIRVLSEQAKESVESVGQITDAVRKDIEETALVLQESNPIFMQQISSVKKADTLFAQVGWQMDELMKHLVLVNGSILELKQSQLLLTDAMAAVSTVSDQSLAVSEEVASLSSEQLGISSGLVQLSRKLQVLSGALKDSLSRFKT</sequence>
<dbReference type="InterPro" id="IPR033479">
    <property type="entry name" value="dCache_1"/>
</dbReference>
<dbReference type="PANTHER" id="PTHR32089">
    <property type="entry name" value="METHYL-ACCEPTING CHEMOTAXIS PROTEIN MCPB"/>
    <property type="match status" value="1"/>
</dbReference>
<evidence type="ECO:0000313" key="13">
    <source>
        <dbReference type="EMBL" id="GIO47935.1"/>
    </source>
</evidence>
<evidence type="ECO:0000256" key="9">
    <source>
        <dbReference type="PROSITE-ProRule" id="PRU00284"/>
    </source>
</evidence>
<gene>
    <name evidence="13" type="ORF">J34TS1_27000</name>
</gene>
<keyword evidence="4 10" id="KW-0812">Transmembrane</keyword>
<comment type="similarity">
    <text evidence="8">Belongs to the methyl-accepting chemotaxis (MCP) protein family.</text>
</comment>
<dbReference type="CDD" id="cd06225">
    <property type="entry name" value="HAMP"/>
    <property type="match status" value="1"/>
</dbReference>
<evidence type="ECO:0000256" key="1">
    <source>
        <dbReference type="ARBA" id="ARBA00004651"/>
    </source>
</evidence>
<dbReference type="GO" id="GO:0006935">
    <property type="term" value="P:chemotaxis"/>
    <property type="evidence" value="ECO:0007669"/>
    <property type="project" value="UniProtKB-KW"/>
</dbReference>
<dbReference type="Pfam" id="PF02743">
    <property type="entry name" value="dCache_1"/>
    <property type="match status" value="1"/>
</dbReference>
<evidence type="ECO:0000256" key="2">
    <source>
        <dbReference type="ARBA" id="ARBA00022475"/>
    </source>
</evidence>
<dbReference type="Pfam" id="PF00672">
    <property type="entry name" value="HAMP"/>
    <property type="match status" value="1"/>
</dbReference>
<protein>
    <submittedName>
        <fullName evidence="13">Methyl-accepting chemotaxis protein</fullName>
    </submittedName>
</protein>
<feature type="transmembrane region" description="Helical" evidence="10">
    <location>
        <begin position="304"/>
        <end position="324"/>
    </location>
</feature>
<evidence type="ECO:0000259" key="12">
    <source>
        <dbReference type="PROSITE" id="PS50885"/>
    </source>
</evidence>
<feature type="transmembrane region" description="Helical" evidence="10">
    <location>
        <begin position="21"/>
        <end position="42"/>
    </location>
</feature>
<keyword evidence="2" id="KW-1003">Cell membrane</keyword>
<keyword evidence="3" id="KW-0145">Chemotaxis</keyword>
<feature type="domain" description="HAMP" evidence="12">
    <location>
        <begin position="325"/>
        <end position="377"/>
    </location>
</feature>
<reference evidence="13 14" key="1">
    <citation type="submission" date="2021-03" db="EMBL/GenBank/DDBJ databases">
        <title>Antimicrobial resistance genes in bacteria isolated from Japanese honey, and their potential for conferring macrolide and lincosamide resistance in the American foulbrood pathogen Paenibacillus larvae.</title>
        <authorList>
            <person name="Okamoto M."/>
            <person name="Kumagai M."/>
            <person name="Kanamori H."/>
            <person name="Takamatsu D."/>
        </authorList>
    </citation>
    <scope>NUCLEOTIDE SEQUENCE [LARGE SCALE GENOMIC DNA]</scope>
    <source>
        <strain evidence="13 14">J34TS1</strain>
    </source>
</reference>